<evidence type="ECO:0000313" key="2">
    <source>
        <dbReference type="Proteomes" id="UP000034076"/>
    </source>
</evidence>
<dbReference type="STRING" id="270498.CHK_0989"/>
<comment type="caution">
    <text evidence="1">The sequence shown here is derived from an EMBL/GenBank/DDBJ whole genome shotgun (WGS) entry which is preliminary data.</text>
</comment>
<accession>A0A0M2NM62</accession>
<evidence type="ECO:0000313" key="1">
    <source>
        <dbReference type="EMBL" id="KKI51497.1"/>
    </source>
</evidence>
<reference evidence="1 2" key="1">
    <citation type="submission" date="2015-04" db="EMBL/GenBank/DDBJ databases">
        <title>Draft genome sequence of bacteremic isolate Catabacter hongkongensis type strain HKU16T.</title>
        <authorList>
            <person name="Lau S.K."/>
            <person name="Teng J.L."/>
            <person name="Huang Y."/>
            <person name="Curreem S.O."/>
            <person name="Tsui S.K."/>
            <person name="Woo P.C."/>
        </authorList>
    </citation>
    <scope>NUCLEOTIDE SEQUENCE [LARGE SCALE GENOMIC DNA]</scope>
    <source>
        <strain evidence="1 2">HKU16</strain>
    </source>
</reference>
<protein>
    <submittedName>
        <fullName evidence="1">Uncharacterized protein</fullName>
    </submittedName>
</protein>
<name>A0A0M2NM62_9FIRM</name>
<dbReference type="Proteomes" id="UP000034076">
    <property type="component" value="Unassembled WGS sequence"/>
</dbReference>
<organism evidence="1 2">
    <name type="scientific">Christensenella hongkongensis</name>
    <dbReference type="NCBI Taxonomy" id="270498"/>
    <lineage>
        <taxon>Bacteria</taxon>
        <taxon>Bacillati</taxon>
        <taxon>Bacillota</taxon>
        <taxon>Clostridia</taxon>
        <taxon>Christensenellales</taxon>
        <taxon>Christensenellaceae</taxon>
        <taxon>Christensenella</taxon>
    </lineage>
</organism>
<sequence>MYMFLDYYHYNTERKFRQDKIHKICLDKFYKQNYNKIIQA</sequence>
<keyword evidence="2" id="KW-1185">Reference proteome</keyword>
<gene>
    <name evidence="1" type="ORF">CHK_0989</name>
</gene>
<proteinExistence type="predicted"/>
<dbReference type="AlphaFoldDB" id="A0A0M2NM62"/>
<dbReference type="EMBL" id="LAYJ01000076">
    <property type="protein sequence ID" value="KKI51497.1"/>
    <property type="molecule type" value="Genomic_DNA"/>
</dbReference>